<keyword evidence="1" id="KW-0472">Membrane</keyword>
<keyword evidence="1" id="KW-0812">Transmembrane</keyword>
<proteinExistence type="predicted"/>
<reference evidence="2" key="1">
    <citation type="submission" date="2021-01" db="EMBL/GenBank/DDBJ databases">
        <title>Whole genome shotgun sequence of Actinoplanes nipponensis NBRC 14063.</title>
        <authorList>
            <person name="Komaki H."/>
            <person name="Tamura T."/>
        </authorList>
    </citation>
    <scope>NUCLEOTIDE SEQUENCE</scope>
    <source>
        <strain evidence="2">NBRC 14063</strain>
    </source>
</reference>
<evidence type="ECO:0000256" key="1">
    <source>
        <dbReference type="SAM" id="Phobius"/>
    </source>
</evidence>
<dbReference type="Proteomes" id="UP000647172">
    <property type="component" value="Unassembled WGS sequence"/>
</dbReference>
<dbReference type="RefSeq" id="WP_203768326.1">
    <property type="nucleotide sequence ID" value="NZ_BAAAYJ010000035.1"/>
</dbReference>
<gene>
    <name evidence="2" type="ORF">Ani05nite_26660</name>
</gene>
<dbReference type="Gene3D" id="2.50.20.10">
    <property type="entry name" value="Lipoprotein localisation LolA/LolB/LppX"/>
    <property type="match status" value="1"/>
</dbReference>
<evidence type="ECO:0000313" key="2">
    <source>
        <dbReference type="EMBL" id="GIE49132.1"/>
    </source>
</evidence>
<comment type="caution">
    <text evidence="2">The sequence shown here is derived from an EMBL/GenBank/DDBJ whole genome shotgun (WGS) entry which is preliminary data.</text>
</comment>
<keyword evidence="1" id="KW-1133">Transmembrane helix</keyword>
<accession>A0A919MLS6</accession>
<name>A0A919MLS6_9ACTN</name>
<evidence type="ECO:0000313" key="3">
    <source>
        <dbReference type="Proteomes" id="UP000647172"/>
    </source>
</evidence>
<dbReference type="EMBL" id="BOMQ01000030">
    <property type="protein sequence ID" value="GIE49132.1"/>
    <property type="molecule type" value="Genomic_DNA"/>
</dbReference>
<sequence length="376" mass="39525">MRQVTWPGRTVVTGQTRRRWAAVLVVVAVFGAVPVVLAHRPAPAAGLAPAALRDRITASAGRAYHGYAQSAGALGLPPLSHLEELTALVSGTTEMRVWHAAADRWRVDVLGPGTERGLYQLPGEQYRWDYAESQLTRIVGEQPLRLPQAADLTPPELVRRLLRLGAGDRLEPLPSRRVAGMVAAGLRLVPAAPGTTVAHVDVWADPASGLPLQAELTARGARRPVFVTRFLELTLAAPDPAVLRPPGRTPGTGFTTTSAADVLAALDRWDSLTPPDRLAGYPRRDAVDGVSAAGSYGAGLARFVAVGVPGRLGDEVYGTAARWGRRLTVPGADAVLITAGPLSLLLVRAGPTYLVTGLVDASLMQRVAADLAGAVA</sequence>
<dbReference type="AlphaFoldDB" id="A0A919MLS6"/>
<organism evidence="2 3">
    <name type="scientific">Actinoplanes nipponensis</name>
    <dbReference type="NCBI Taxonomy" id="135950"/>
    <lineage>
        <taxon>Bacteria</taxon>
        <taxon>Bacillati</taxon>
        <taxon>Actinomycetota</taxon>
        <taxon>Actinomycetes</taxon>
        <taxon>Micromonosporales</taxon>
        <taxon>Micromonosporaceae</taxon>
        <taxon>Actinoplanes</taxon>
    </lineage>
</organism>
<evidence type="ECO:0008006" key="4">
    <source>
        <dbReference type="Google" id="ProtNLM"/>
    </source>
</evidence>
<feature type="transmembrane region" description="Helical" evidence="1">
    <location>
        <begin position="20"/>
        <end position="39"/>
    </location>
</feature>
<protein>
    <recommendedName>
        <fullName evidence="4">Sigma E regulatory protein, MucB/RseB</fullName>
    </recommendedName>
</protein>
<keyword evidence="3" id="KW-1185">Reference proteome</keyword>